<evidence type="ECO:0000313" key="14">
    <source>
        <dbReference type="EMBL" id="KDR14577.1"/>
    </source>
</evidence>
<evidence type="ECO:0000256" key="5">
    <source>
        <dbReference type="ARBA" id="ARBA00022989"/>
    </source>
</evidence>
<dbReference type="SUPFAM" id="SSF53850">
    <property type="entry name" value="Periplasmic binding protein-like II"/>
    <property type="match status" value="1"/>
</dbReference>
<evidence type="ECO:0000256" key="4">
    <source>
        <dbReference type="ARBA" id="ARBA00022692"/>
    </source>
</evidence>
<dbReference type="InterPro" id="IPR019594">
    <property type="entry name" value="Glu/Gly-bd"/>
</dbReference>
<evidence type="ECO:0000256" key="8">
    <source>
        <dbReference type="ARBA" id="ARBA00023170"/>
    </source>
</evidence>
<feature type="domain" description="Ionotropic glutamate receptor L-glutamate and glycine-binding" evidence="13">
    <location>
        <begin position="266"/>
        <end position="330"/>
    </location>
</feature>
<dbReference type="PANTHER" id="PTHR42643">
    <property type="entry name" value="IONOTROPIC RECEPTOR 20A-RELATED"/>
    <property type="match status" value="1"/>
</dbReference>
<dbReference type="eggNOG" id="KOG1052">
    <property type="taxonomic scope" value="Eukaryota"/>
</dbReference>
<feature type="transmembrane region" description="Helical" evidence="12">
    <location>
        <begin position="631"/>
        <end position="651"/>
    </location>
</feature>
<evidence type="ECO:0000256" key="10">
    <source>
        <dbReference type="ARBA" id="ARBA00023286"/>
    </source>
</evidence>
<evidence type="ECO:0000256" key="11">
    <source>
        <dbReference type="ARBA" id="ARBA00023303"/>
    </source>
</evidence>
<comment type="subcellular location">
    <subcellularLocation>
        <location evidence="1">Cell membrane</location>
        <topology evidence="1">Multi-pass membrane protein</topology>
    </subcellularLocation>
</comment>
<keyword evidence="5 12" id="KW-1133">Transmembrane helix</keyword>
<feature type="transmembrane region" description="Helical" evidence="12">
    <location>
        <begin position="416"/>
        <end position="434"/>
    </location>
</feature>
<dbReference type="Proteomes" id="UP000027135">
    <property type="component" value="Unassembled WGS sequence"/>
</dbReference>
<dbReference type="SMART" id="SM00918">
    <property type="entry name" value="Lig_chan-Glu_bd"/>
    <property type="match status" value="1"/>
</dbReference>
<dbReference type="Gene3D" id="3.40.190.10">
    <property type="entry name" value="Periplasmic binding protein-like II"/>
    <property type="match status" value="1"/>
</dbReference>
<keyword evidence="3" id="KW-1003">Cell membrane</keyword>
<keyword evidence="15" id="KW-1185">Reference proteome</keyword>
<dbReference type="GO" id="GO:0005886">
    <property type="term" value="C:plasma membrane"/>
    <property type="evidence" value="ECO:0007669"/>
    <property type="project" value="UniProtKB-SubCell"/>
</dbReference>
<keyword evidence="11" id="KW-0407">Ion channel</keyword>
<evidence type="ECO:0000256" key="1">
    <source>
        <dbReference type="ARBA" id="ARBA00004651"/>
    </source>
</evidence>
<keyword evidence="2" id="KW-0813">Transport</keyword>
<evidence type="ECO:0000256" key="6">
    <source>
        <dbReference type="ARBA" id="ARBA00023065"/>
    </source>
</evidence>
<protein>
    <recommendedName>
        <fullName evidence="13">Ionotropic glutamate receptor L-glutamate and glycine-binding domain-containing protein</fullName>
    </recommendedName>
</protein>
<evidence type="ECO:0000256" key="12">
    <source>
        <dbReference type="SAM" id="Phobius"/>
    </source>
</evidence>
<dbReference type="OMA" id="SASINMH"/>
<reference evidence="14 15" key="1">
    <citation type="journal article" date="2014" name="Nat. Commun.">
        <title>Molecular traces of alternative social organization in a termite genome.</title>
        <authorList>
            <person name="Terrapon N."/>
            <person name="Li C."/>
            <person name="Robertson H.M."/>
            <person name="Ji L."/>
            <person name="Meng X."/>
            <person name="Booth W."/>
            <person name="Chen Z."/>
            <person name="Childers C.P."/>
            <person name="Glastad K.M."/>
            <person name="Gokhale K."/>
            <person name="Gowin J."/>
            <person name="Gronenberg W."/>
            <person name="Hermansen R.A."/>
            <person name="Hu H."/>
            <person name="Hunt B.G."/>
            <person name="Huylmans A.K."/>
            <person name="Khalil S.M."/>
            <person name="Mitchell R.D."/>
            <person name="Munoz-Torres M.C."/>
            <person name="Mustard J.A."/>
            <person name="Pan H."/>
            <person name="Reese J.T."/>
            <person name="Scharf M.E."/>
            <person name="Sun F."/>
            <person name="Vogel H."/>
            <person name="Xiao J."/>
            <person name="Yang W."/>
            <person name="Yang Z."/>
            <person name="Yang Z."/>
            <person name="Zhou J."/>
            <person name="Zhu J."/>
            <person name="Brent C.S."/>
            <person name="Elsik C.G."/>
            <person name="Goodisman M.A."/>
            <person name="Liberles D.A."/>
            <person name="Roe R.M."/>
            <person name="Vargo E.L."/>
            <person name="Vilcinskas A."/>
            <person name="Wang J."/>
            <person name="Bornberg-Bauer E."/>
            <person name="Korb J."/>
            <person name="Zhang G."/>
            <person name="Liebig J."/>
        </authorList>
    </citation>
    <scope>NUCLEOTIDE SEQUENCE [LARGE SCALE GENOMIC DNA]</scope>
    <source>
        <tissue evidence="14">Whole organism</tissue>
    </source>
</reference>
<keyword evidence="4 12" id="KW-0812">Transmembrane</keyword>
<accession>A0A067QYK3</accession>
<dbReference type="InParanoid" id="A0A067QYK3"/>
<feature type="transmembrane region" description="Helical" evidence="12">
    <location>
        <begin position="384"/>
        <end position="404"/>
    </location>
</feature>
<evidence type="ECO:0000256" key="9">
    <source>
        <dbReference type="ARBA" id="ARBA00023180"/>
    </source>
</evidence>
<dbReference type="AlphaFoldDB" id="A0A067QYK3"/>
<sequence length="663" mass="76232">MKFAMAVFLRWKWERLLIVLVFIVTEVLKTNQAAVSSWTAGQEFRRPRDVLECVTKICTRHFAPNRTIVLSSSSTVRQFPGFVSSLQMNDDSKYSADFETRLLEDLHIVGRWSIVLSQPRKNTNKSALEKYSNYIVVARSQDGKLLGFKEQIFHLESSEGWNTLAKFIVVLETHGRLVSVRETAVIALQELWQRKVMNAVVLVEQNETVNIYTWFPYPHPRDEFLDVCVTQTDRDWFPRKRNLFPGKIPRDMQGYMFRVSAPNLPPFVMIEGGNRTSNLYEVDGLEVRLLRCVSQKMNLSNIVIHYDGDFPYGKEIENGTWDGIIGDLVSNRSDVAIGGWFGYVIREEPLDSSVHYFTDQFPIFVPLAEKFPSWLSFSRVFGKFTWLCLLISIPLTGILFRYVATQQADESRRYGRFLNCVSYAWCVVLGVSVVEMPRSSPLRVLFIAWLIYSLAINTLFQTYVTVFIMNPGVEHQIDSYEELGESELEFAFEEFYNSFLSEETLKTLKPRYVCEGPHSCFLYAISNHGKALLTSRVFALSEADTLGYARNFPLHSFTEDMFQLYIVMVFREGYPLLESFNTIITRLVEAGLSNKFLEDVMDMLRSKNDSLAFDTSFDYTPMSASHLHSPFVLLFLGFASSFVIFLGELIIHRARLLTIASNA</sequence>
<dbReference type="InterPro" id="IPR052192">
    <property type="entry name" value="Insect_Ionotropic_Sensory_Rcpt"/>
</dbReference>
<keyword evidence="10" id="KW-1071">Ligand-gated ion channel</keyword>
<name>A0A067QYK3_ZOONE</name>
<dbReference type="PANTHER" id="PTHR42643:SF24">
    <property type="entry name" value="IONOTROPIC RECEPTOR 60A"/>
    <property type="match status" value="1"/>
</dbReference>
<evidence type="ECO:0000256" key="3">
    <source>
        <dbReference type="ARBA" id="ARBA00022475"/>
    </source>
</evidence>
<dbReference type="OrthoDB" id="6614738at2759"/>
<dbReference type="GO" id="GO:0015276">
    <property type="term" value="F:ligand-gated monoatomic ion channel activity"/>
    <property type="evidence" value="ECO:0007669"/>
    <property type="project" value="InterPro"/>
</dbReference>
<keyword evidence="9" id="KW-0325">Glycoprotein</keyword>
<evidence type="ECO:0000256" key="2">
    <source>
        <dbReference type="ARBA" id="ARBA00022448"/>
    </source>
</evidence>
<proteinExistence type="predicted"/>
<evidence type="ECO:0000256" key="7">
    <source>
        <dbReference type="ARBA" id="ARBA00023136"/>
    </source>
</evidence>
<feature type="transmembrane region" description="Helical" evidence="12">
    <location>
        <begin position="446"/>
        <end position="469"/>
    </location>
</feature>
<dbReference type="EMBL" id="KK852871">
    <property type="protein sequence ID" value="KDR14577.1"/>
    <property type="molecule type" value="Genomic_DNA"/>
</dbReference>
<keyword evidence="7 12" id="KW-0472">Membrane</keyword>
<dbReference type="Gene3D" id="1.10.287.70">
    <property type="match status" value="1"/>
</dbReference>
<dbReference type="Pfam" id="PF10613">
    <property type="entry name" value="Lig_chan-Glu_bd"/>
    <property type="match status" value="1"/>
</dbReference>
<organism evidence="14 15">
    <name type="scientific">Zootermopsis nevadensis</name>
    <name type="common">Dampwood termite</name>
    <dbReference type="NCBI Taxonomy" id="136037"/>
    <lineage>
        <taxon>Eukaryota</taxon>
        <taxon>Metazoa</taxon>
        <taxon>Ecdysozoa</taxon>
        <taxon>Arthropoda</taxon>
        <taxon>Hexapoda</taxon>
        <taxon>Insecta</taxon>
        <taxon>Pterygota</taxon>
        <taxon>Neoptera</taxon>
        <taxon>Polyneoptera</taxon>
        <taxon>Dictyoptera</taxon>
        <taxon>Blattodea</taxon>
        <taxon>Blattoidea</taxon>
        <taxon>Termitoidae</taxon>
        <taxon>Termopsidae</taxon>
        <taxon>Zootermopsis</taxon>
    </lineage>
</organism>
<gene>
    <name evidence="14" type="ORF">L798_11306</name>
</gene>
<keyword evidence="8" id="KW-0675">Receptor</keyword>
<evidence type="ECO:0000313" key="15">
    <source>
        <dbReference type="Proteomes" id="UP000027135"/>
    </source>
</evidence>
<evidence type="ECO:0000259" key="13">
    <source>
        <dbReference type="SMART" id="SM00918"/>
    </source>
</evidence>
<keyword evidence="6" id="KW-0406">Ion transport</keyword>
<dbReference type="FunCoup" id="A0A067QYK3">
    <property type="interactions" value="16"/>
</dbReference>